<evidence type="ECO:0000256" key="1">
    <source>
        <dbReference type="SAM" id="Coils"/>
    </source>
</evidence>
<comment type="caution">
    <text evidence="3">The sequence shown here is derived from an EMBL/GenBank/DDBJ whole genome shotgun (WGS) entry which is preliminary data.</text>
</comment>
<dbReference type="AlphaFoldDB" id="A0A9W7XB21"/>
<organism evidence="3 4">
    <name type="scientific">Paspalum vaginatum</name>
    <name type="common">seashore paspalum</name>
    <dbReference type="NCBI Taxonomy" id="158149"/>
    <lineage>
        <taxon>Eukaryota</taxon>
        <taxon>Viridiplantae</taxon>
        <taxon>Streptophyta</taxon>
        <taxon>Embryophyta</taxon>
        <taxon>Tracheophyta</taxon>
        <taxon>Spermatophyta</taxon>
        <taxon>Magnoliopsida</taxon>
        <taxon>Liliopsida</taxon>
        <taxon>Poales</taxon>
        <taxon>Poaceae</taxon>
        <taxon>PACMAD clade</taxon>
        <taxon>Panicoideae</taxon>
        <taxon>Andropogonodae</taxon>
        <taxon>Paspaleae</taxon>
        <taxon>Paspalinae</taxon>
        <taxon>Paspalum</taxon>
    </lineage>
</organism>
<proteinExistence type="predicted"/>
<gene>
    <name evidence="3" type="ORF">BS78_K257600</name>
</gene>
<protein>
    <submittedName>
        <fullName evidence="3">Uncharacterized protein</fullName>
    </submittedName>
</protein>
<evidence type="ECO:0000313" key="3">
    <source>
        <dbReference type="EMBL" id="KAJ1255347.1"/>
    </source>
</evidence>
<dbReference type="EMBL" id="MU629737">
    <property type="protein sequence ID" value="KAJ1255347.1"/>
    <property type="molecule type" value="Genomic_DNA"/>
</dbReference>
<dbReference type="Proteomes" id="UP001164776">
    <property type="component" value="Unassembled WGS sequence"/>
</dbReference>
<evidence type="ECO:0000256" key="2">
    <source>
        <dbReference type="SAM" id="MobiDB-lite"/>
    </source>
</evidence>
<feature type="coiled-coil region" evidence="1">
    <location>
        <begin position="237"/>
        <end position="264"/>
    </location>
</feature>
<reference evidence="3 4" key="1">
    <citation type="submission" date="2022-10" db="EMBL/GenBank/DDBJ databases">
        <title>WGS assembly of Paspalum vaginatum 540-79.</title>
        <authorList>
            <person name="Sun G."/>
            <person name="Wase N."/>
            <person name="Shu S."/>
            <person name="Jenkins J."/>
            <person name="Zhou B."/>
            <person name="Torres-Rodriguez J."/>
            <person name="Chen C."/>
            <person name="Sandor L."/>
            <person name="Plott C."/>
            <person name="Yoshinga Y."/>
            <person name="Daum C."/>
            <person name="Qi P."/>
            <person name="Barry K."/>
            <person name="Lipzen A."/>
            <person name="Berry L."/>
            <person name="Pedersen C."/>
            <person name="Gottilla T."/>
            <person name="Foltz A."/>
            <person name="Yu H."/>
            <person name="O'Malley R."/>
            <person name="Zhang C."/>
            <person name="Devos K."/>
            <person name="Sigmon B."/>
            <person name="Yu B."/>
            <person name="Obata T."/>
            <person name="Schmutz J."/>
            <person name="Schnable J."/>
        </authorList>
    </citation>
    <scope>NUCLEOTIDE SEQUENCE [LARGE SCALE GENOMIC DNA]</scope>
    <source>
        <strain evidence="4">cv. 540-79</strain>
    </source>
</reference>
<sequence>MQLLWLPYAERAGEESSEQRDEDQPQEGTEGGHEAEQGATAGGDPDDGVDSNGSDSSDDAEGSEQDSNAMEDEQGEGEEGDPTQERWMKTKITMDSCNSFFHEELMKMLWRAYGRRQAGVEYDCFYHSYSIARYQGRWEALCRVRVSDGGLEGAREPSTHWLAAPRETAAAAIQEAARRAFLVYYDSHYHLIKNRKERYYPHRIPSEAGCIIASTVHQRSTTLDATVNLSMVLHTELEHAIDEINALHEENARLRKANDTMRAELGGPVTL</sequence>
<feature type="compositionally biased region" description="Acidic residues" evidence="2">
    <location>
        <begin position="56"/>
        <end position="82"/>
    </location>
</feature>
<feature type="region of interest" description="Disordered" evidence="2">
    <location>
        <begin position="1"/>
        <end position="87"/>
    </location>
</feature>
<keyword evidence="4" id="KW-1185">Reference proteome</keyword>
<name>A0A9W7XB21_9POAL</name>
<keyword evidence="1" id="KW-0175">Coiled coil</keyword>
<evidence type="ECO:0000313" key="4">
    <source>
        <dbReference type="Proteomes" id="UP001164776"/>
    </source>
</evidence>
<accession>A0A9W7XB21</accession>
<feature type="compositionally biased region" description="Basic and acidic residues" evidence="2">
    <location>
        <begin position="11"/>
        <end position="23"/>
    </location>
</feature>